<dbReference type="PANTHER" id="PTHR12277:SF81">
    <property type="entry name" value="PROTEIN ABHD13"/>
    <property type="match status" value="1"/>
</dbReference>
<dbReference type="PANTHER" id="PTHR12277">
    <property type="entry name" value="ALPHA/BETA HYDROLASE DOMAIN-CONTAINING PROTEIN"/>
    <property type="match status" value="1"/>
</dbReference>
<dbReference type="AlphaFoldDB" id="A0A8J2SZD6"/>
<evidence type="ECO:0000313" key="2">
    <source>
        <dbReference type="Proteomes" id="UP000789595"/>
    </source>
</evidence>
<dbReference type="Proteomes" id="UP000789595">
    <property type="component" value="Unassembled WGS sequence"/>
</dbReference>
<proteinExistence type="predicted"/>
<keyword evidence="2" id="KW-1185">Reference proteome</keyword>
<organism evidence="1 2">
    <name type="scientific">Pelagomonas calceolata</name>
    <dbReference type="NCBI Taxonomy" id="35677"/>
    <lineage>
        <taxon>Eukaryota</taxon>
        <taxon>Sar</taxon>
        <taxon>Stramenopiles</taxon>
        <taxon>Ochrophyta</taxon>
        <taxon>Pelagophyceae</taxon>
        <taxon>Pelagomonadales</taxon>
        <taxon>Pelagomonadaceae</taxon>
        <taxon>Pelagomonas</taxon>
    </lineage>
</organism>
<dbReference type="InterPro" id="IPR029058">
    <property type="entry name" value="AB_hydrolase_fold"/>
</dbReference>
<protein>
    <recommendedName>
        <fullName evidence="3">Serine aminopeptidase S33 domain-containing protein</fullName>
    </recommendedName>
</protein>
<comment type="caution">
    <text evidence="1">The sequence shown here is derived from an EMBL/GenBank/DDBJ whole genome shotgun (WGS) entry which is preliminary data.</text>
</comment>
<gene>
    <name evidence="1" type="ORF">PECAL_6P04000</name>
</gene>
<reference evidence="1" key="1">
    <citation type="submission" date="2021-11" db="EMBL/GenBank/DDBJ databases">
        <authorList>
            <consortium name="Genoscope - CEA"/>
            <person name="William W."/>
        </authorList>
    </citation>
    <scope>NUCLEOTIDE SEQUENCE</scope>
</reference>
<dbReference type="EMBL" id="CAKKNE010000006">
    <property type="protein sequence ID" value="CAH0378804.1"/>
    <property type="molecule type" value="Genomic_DNA"/>
</dbReference>
<dbReference type="OrthoDB" id="446723at2759"/>
<evidence type="ECO:0008006" key="3">
    <source>
        <dbReference type="Google" id="ProtNLM"/>
    </source>
</evidence>
<name>A0A8J2SZD6_9STRA</name>
<feature type="non-terminal residue" evidence="1">
    <location>
        <position position="1"/>
    </location>
</feature>
<accession>A0A8J2SZD6</accession>
<evidence type="ECO:0000313" key="1">
    <source>
        <dbReference type="EMBL" id="CAH0378804.1"/>
    </source>
</evidence>
<sequence length="315" mass="34685">RSSCPSNAHTARSFARVTSEKYYIDSAVLLTAVRCSEKRAKASKYKAAALRDAARRRRVSTTMGGLVSSLAFPVPKLPQSFYHDLLKRRDLVWLETKKGERIPAIHIQAPLRRRRNVTLLFSHGNAEDIALHLPFVTALAHRTGADVFSYEYVGYGPSRFKDCVPSERGCYRAIDAAWAYLIAHGVDPTTIVIYGRSIGTGPSVDLASRVEAKGLILQSPIDSAIRCALGYGSSLALRPIDIFVNHEKMAKVSSRVFIMHGTDDDVVPLRCGRALQKLAQRPVDPAWIPGYGHNDIPHDTVFHHVGVFLDALAAG</sequence>
<dbReference type="SUPFAM" id="SSF53474">
    <property type="entry name" value="alpha/beta-Hydrolases"/>
    <property type="match status" value="1"/>
</dbReference>
<dbReference type="Gene3D" id="3.40.50.1820">
    <property type="entry name" value="alpha/beta hydrolase"/>
    <property type="match status" value="1"/>
</dbReference>